<evidence type="ECO:0000313" key="3">
    <source>
        <dbReference type="EMBL" id="PXW98591.1"/>
    </source>
</evidence>
<reference evidence="3 4" key="1">
    <citation type="submission" date="2018-05" db="EMBL/GenBank/DDBJ databases">
        <title>Genomic Encyclopedia of Type Strains, Phase IV (KMG-IV): sequencing the most valuable type-strain genomes for metagenomic binning, comparative biology and taxonomic classification.</title>
        <authorList>
            <person name="Goeker M."/>
        </authorList>
    </citation>
    <scope>NUCLEOTIDE SEQUENCE [LARGE SCALE GENOMIC DNA]</scope>
    <source>
        <strain evidence="3 4">DSM 566</strain>
    </source>
</reference>
<dbReference type="Proteomes" id="UP000247811">
    <property type="component" value="Unassembled WGS sequence"/>
</dbReference>
<dbReference type="InterPro" id="IPR050356">
    <property type="entry name" value="SulA_CellDiv_inhibitor"/>
</dbReference>
<dbReference type="EMBL" id="QJJS01000002">
    <property type="protein sequence ID" value="PXW98591.1"/>
    <property type="molecule type" value="Genomic_DNA"/>
</dbReference>
<name>A0A318H4D0_9BURK</name>
<accession>A0A318H4D0</accession>
<evidence type="ECO:0000256" key="2">
    <source>
        <dbReference type="SAM" id="MobiDB-lite"/>
    </source>
</evidence>
<organism evidence="3 4">
    <name type="scientific">Sphaerotilus hippei</name>
    <dbReference type="NCBI Taxonomy" id="744406"/>
    <lineage>
        <taxon>Bacteria</taxon>
        <taxon>Pseudomonadati</taxon>
        <taxon>Pseudomonadota</taxon>
        <taxon>Betaproteobacteria</taxon>
        <taxon>Burkholderiales</taxon>
        <taxon>Sphaerotilaceae</taxon>
        <taxon>Sphaerotilus</taxon>
    </lineage>
</organism>
<feature type="region of interest" description="Disordered" evidence="2">
    <location>
        <begin position="382"/>
        <end position="414"/>
    </location>
</feature>
<proteinExistence type="predicted"/>
<dbReference type="AlphaFoldDB" id="A0A318H4D0"/>
<evidence type="ECO:0000256" key="1">
    <source>
        <dbReference type="ARBA" id="ARBA00022763"/>
    </source>
</evidence>
<dbReference type="GO" id="GO:0006281">
    <property type="term" value="P:DNA repair"/>
    <property type="evidence" value="ECO:0007669"/>
    <property type="project" value="TreeGrafter"/>
</dbReference>
<dbReference type="SUPFAM" id="SSF56672">
    <property type="entry name" value="DNA/RNA polymerases"/>
    <property type="match status" value="1"/>
</dbReference>
<comment type="caution">
    <text evidence="3">The sequence shown here is derived from an EMBL/GenBank/DDBJ whole genome shotgun (WGS) entry which is preliminary data.</text>
</comment>
<sequence>MLPLDALGSRPEAAGRGALVWDREHGSQQVRVADAAAQALGVRAGQHLGTARALAPQALVLARQPERETALLERLALSLGVLTPALVLEPPDVLLELHASLRLFGGVRPMRRLAHAVGRGAGVQACSALAATPLAARLLARQAAGRPHHGLRLASTRRHLQPLRLEALLALDRPELAGHGRRSLEMLQALGARRLADLHQLPRAGLQRRGAGAWLELLDRAEGRRPDPPRWWSAPQAFSLSVELPHRAESVAPLEAAVAPLVTALCGWLALRWLAAQRLVLVLRHEHGARRQVPDEVLEIDLATPSREARHLLTVLRERLQRLPLAAAVDSLRLELGRGVPDAGRPGSLLPDPQAGTLEHATLIDRLRARLGHDRVMRLRPQADARPEKAEQRIAPEDWHDPANPAPGATTPPRPVWLLDPPRPLAVHDDLPLHQGRPLQLLTRAERIETGWHDTHLVRRDYHVALGQDGVLHWVYREHARLGEPLLHPPRWFLHGLFG</sequence>
<feature type="compositionally biased region" description="Basic and acidic residues" evidence="2">
    <location>
        <begin position="382"/>
        <end position="401"/>
    </location>
</feature>
<keyword evidence="4" id="KW-1185">Reference proteome</keyword>
<dbReference type="PANTHER" id="PTHR35369">
    <property type="entry name" value="BLR3025 PROTEIN-RELATED"/>
    <property type="match status" value="1"/>
</dbReference>
<dbReference type="OrthoDB" id="625722at2"/>
<protein>
    <submittedName>
        <fullName evidence="3">Protein ImuB</fullName>
    </submittedName>
</protein>
<gene>
    <name evidence="3" type="ORF">C7444_10268</name>
</gene>
<dbReference type="CDD" id="cd03468">
    <property type="entry name" value="PolY_like"/>
    <property type="match status" value="1"/>
</dbReference>
<evidence type="ECO:0000313" key="4">
    <source>
        <dbReference type="Proteomes" id="UP000247811"/>
    </source>
</evidence>
<dbReference type="PANTHER" id="PTHR35369:SF2">
    <property type="entry name" value="BLR3025 PROTEIN"/>
    <property type="match status" value="1"/>
</dbReference>
<keyword evidence="1" id="KW-0227">DNA damage</keyword>
<dbReference type="InterPro" id="IPR043502">
    <property type="entry name" value="DNA/RNA_pol_sf"/>
</dbReference>